<dbReference type="GeneTree" id="ENSGT00940000165866"/>
<dbReference type="SUPFAM" id="SSF52540">
    <property type="entry name" value="P-loop containing nucleoside triphosphate hydrolases"/>
    <property type="match status" value="1"/>
</dbReference>
<dbReference type="PANTHER" id="PTHR14241:SF28">
    <property type="entry name" value="INTERFERON-INDUCED PROTEIN 44-LIKE"/>
    <property type="match status" value="1"/>
</dbReference>
<dbReference type="Proteomes" id="UP000314983">
    <property type="component" value="Chromosome 8"/>
</dbReference>
<reference evidence="1" key="2">
    <citation type="submission" date="2025-08" db="UniProtKB">
        <authorList>
            <consortium name="Ensembl"/>
        </authorList>
    </citation>
    <scope>IDENTIFICATION</scope>
</reference>
<sequence>MVLDIHVDTRGDDPFVSVLPDSARDDLMRGVVSFQALDKDLPRIRVLLLGPAGAGKSSFVVSARSIMYNRVVHLPIIGKAAGGFTKRLMSYEIRAEKGGCPTALSLCDAMSVGDGCSVGLCLSDALAVVKGHVPEGYKVSPISDKVKGYRAAPSLKEQVHCILFVLSASEVGSYPDSLGSALRELHCEVSDLCVPQLILLTHIDEVCHAVHEDVKYVYSSRTLQETIEKAAELVQMPVSSVMPVKNYTSEHSVTCNVDILLLDAIRHILNAVDDMLEDQFPAANETFKVEPLKPL</sequence>
<dbReference type="PANTHER" id="PTHR14241">
    <property type="entry name" value="INTERFERON-INDUCED PROTEIN 44"/>
    <property type="match status" value="1"/>
</dbReference>
<keyword evidence="2" id="KW-1185">Reference proteome</keyword>
<name>A0AAY5EHR6_ELEEL</name>
<dbReference type="InterPro" id="IPR027417">
    <property type="entry name" value="P-loop_NTPase"/>
</dbReference>
<reference evidence="1 2" key="1">
    <citation type="submission" date="2020-05" db="EMBL/GenBank/DDBJ databases">
        <title>Electrophorus electricus (electric eel) genome, fEleEle1, primary haplotype.</title>
        <authorList>
            <person name="Myers G."/>
            <person name="Meyer A."/>
            <person name="Fedrigo O."/>
            <person name="Formenti G."/>
            <person name="Rhie A."/>
            <person name="Tracey A."/>
            <person name="Sims Y."/>
            <person name="Jarvis E.D."/>
        </authorList>
    </citation>
    <scope>NUCLEOTIDE SEQUENCE [LARGE SCALE GENOMIC DNA]</scope>
</reference>
<dbReference type="Ensembl" id="ENSEEET00000063930.1">
    <property type="protein sequence ID" value="ENSEEEP00000056526.1"/>
    <property type="gene ID" value="ENSEEEG00000027273.1"/>
</dbReference>
<accession>A0AAY5EHR6</accession>
<protein>
    <recommendedName>
        <fullName evidence="3">G domain-containing protein</fullName>
    </recommendedName>
</protein>
<dbReference type="AlphaFoldDB" id="A0AAY5EHR6"/>
<organism evidence="1 2">
    <name type="scientific">Electrophorus electricus</name>
    <name type="common">Electric eel</name>
    <name type="synonym">Gymnotus electricus</name>
    <dbReference type="NCBI Taxonomy" id="8005"/>
    <lineage>
        <taxon>Eukaryota</taxon>
        <taxon>Metazoa</taxon>
        <taxon>Chordata</taxon>
        <taxon>Craniata</taxon>
        <taxon>Vertebrata</taxon>
        <taxon>Euteleostomi</taxon>
        <taxon>Actinopterygii</taxon>
        <taxon>Neopterygii</taxon>
        <taxon>Teleostei</taxon>
        <taxon>Ostariophysi</taxon>
        <taxon>Gymnotiformes</taxon>
        <taxon>Gymnotoidei</taxon>
        <taxon>Gymnotidae</taxon>
        <taxon>Electrophorus</taxon>
    </lineage>
</organism>
<reference evidence="1" key="3">
    <citation type="submission" date="2025-09" db="UniProtKB">
        <authorList>
            <consortium name="Ensembl"/>
        </authorList>
    </citation>
    <scope>IDENTIFICATION</scope>
</reference>
<evidence type="ECO:0008006" key="3">
    <source>
        <dbReference type="Google" id="ProtNLM"/>
    </source>
</evidence>
<proteinExistence type="predicted"/>
<evidence type="ECO:0000313" key="1">
    <source>
        <dbReference type="Ensembl" id="ENSEEEP00000056526.1"/>
    </source>
</evidence>
<dbReference type="GO" id="GO:0006955">
    <property type="term" value="P:immune response"/>
    <property type="evidence" value="ECO:0007669"/>
    <property type="project" value="TreeGrafter"/>
</dbReference>
<dbReference type="Gene3D" id="3.40.50.300">
    <property type="entry name" value="P-loop containing nucleotide triphosphate hydrolases"/>
    <property type="match status" value="1"/>
</dbReference>
<evidence type="ECO:0000313" key="2">
    <source>
        <dbReference type="Proteomes" id="UP000314983"/>
    </source>
</evidence>